<dbReference type="InterPro" id="IPR011014">
    <property type="entry name" value="MscS_channel_TM-2"/>
</dbReference>
<accession>A0ABN2S9C3</accession>
<gene>
    <name evidence="8" type="ORF">GCM10009777_15460</name>
</gene>
<keyword evidence="3 6" id="KW-0812">Transmembrane</keyword>
<dbReference type="Proteomes" id="UP001500326">
    <property type="component" value="Unassembled WGS sequence"/>
</dbReference>
<dbReference type="Gene3D" id="2.30.30.60">
    <property type="match status" value="1"/>
</dbReference>
<keyword evidence="4 6" id="KW-1133">Transmembrane helix</keyword>
<dbReference type="PROSITE" id="PS50042">
    <property type="entry name" value="CNMP_BINDING_3"/>
    <property type="match status" value="1"/>
</dbReference>
<dbReference type="SUPFAM" id="SSF51206">
    <property type="entry name" value="cAMP-binding domain-like"/>
    <property type="match status" value="1"/>
</dbReference>
<dbReference type="Gene3D" id="2.60.120.10">
    <property type="entry name" value="Jelly Rolls"/>
    <property type="match status" value="1"/>
</dbReference>
<evidence type="ECO:0000313" key="8">
    <source>
        <dbReference type="EMBL" id="GAA1982586.1"/>
    </source>
</evidence>
<organism evidence="8 9">
    <name type="scientific">Microbacterium pumilum</name>
    <dbReference type="NCBI Taxonomy" id="344165"/>
    <lineage>
        <taxon>Bacteria</taxon>
        <taxon>Bacillati</taxon>
        <taxon>Actinomycetota</taxon>
        <taxon>Actinomycetes</taxon>
        <taxon>Micrococcales</taxon>
        <taxon>Microbacteriaceae</taxon>
        <taxon>Microbacterium</taxon>
    </lineage>
</organism>
<evidence type="ECO:0000256" key="1">
    <source>
        <dbReference type="ARBA" id="ARBA00004141"/>
    </source>
</evidence>
<evidence type="ECO:0000256" key="4">
    <source>
        <dbReference type="ARBA" id="ARBA00022989"/>
    </source>
</evidence>
<dbReference type="SUPFAM" id="SSF82861">
    <property type="entry name" value="Mechanosensitive channel protein MscS (YggB), transmembrane region"/>
    <property type="match status" value="1"/>
</dbReference>
<reference evidence="8 9" key="1">
    <citation type="journal article" date="2019" name="Int. J. Syst. Evol. Microbiol.">
        <title>The Global Catalogue of Microorganisms (GCM) 10K type strain sequencing project: providing services to taxonomists for standard genome sequencing and annotation.</title>
        <authorList>
            <consortium name="The Broad Institute Genomics Platform"/>
            <consortium name="The Broad Institute Genome Sequencing Center for Infectious Disease"/>
            <person name="Wu L."/>
            <person name="Ma J."/>
        </authorList>
    </citation>
    <scope>NUCLEOTIDE SEQUENCE [LARGE SCALE GENOMIC DNA]</scope>
    <source>
        <strain evidence="8 9">JCM 14902</strain>
    </source>
</reference>
<comment type="caution">
    <text evidence="8">The sequence shown here is derived from an EMBL/GenBank/DDBJ whole genome shotgun (WGS) entry which is preliminary data.</text>
</comment>
<feature type="transmembrane region" description="Helical" evidence="6">
    <location>
        <begin position="118"/>
        <end position="136"/>
    </location>
</feature>
<dbReference type="RefSeq" id="WP_344060118.1">
    <property type="nucleotide sequence ID" value="NZ_BAAAOH010000001.1"/>
</dbReference>
<comment type="similarity">
    <text evidence="2">Belongs to the MscS (TC 1.A.23) family.</text>
</comment>
<dbReference type="InterPro" id="IPR023408">
    <property type="entry name" value="MscS_beta-dom_sf"/>
</dbReference>
<feature type="transmembrane region" description="Helical" evidence="6">
    <location>
        <begin position="12"/>
        <end position="30"/>
    </location>
</feature>
<dbReference type="SUPFAM" id="SSF50182">
    <property type="entry name" value="Sm-like ribonucleoproteins"/>
    <property type="match status" value="1"/>
</dbReference>
<keyword evidence="9" id="KW-1185">Reference proteome</keyword>
<dbReference type="EMBL" id="BAAAOH010000001">
    <property type="protein sequence ID" value="GAA1982586.1"/>
    <property type="molecule type" value="Genomic_DNA"/>
</dbReference>
<dbReference type="InterPro" id="IPR000595">
    <property type="entry name" value="cNMP-bd_dom"/>
</dbReference>
<comment type="subcellular location">
    <subcellularLocation>
        <location evidence="1">Membrane</location>
        <topology evidence="1">Multi-pass membrane protein</topology>
    </subcellularLocation>
</comment>
<dbReference type="PANTHER" id="PTHR30566:SF25">
    <property type="entry name" value="INNER MEMBRANE PROTEIN"/>
    <property type="match status" value="1"/>
</dbReference>
<evidence type="ECO:0000256" key="2">
    <source>
        <dbReference type="ARBA" id="ARBA00008017"/>
    </source>
</evidence>
<dbReference type="InterPro" id="IPR014710">
    <property type="entry name" value="RmlC-like_jellyroll"/>
</dbReference>
<feature type="transmembrane region" description="Helical" evidence="6">
    <location>
        <begin position="142"/>
        <end position="173"/>
    </location>
</feature>
<evidence type="ECO:0000256" key="3">
    <source>
        <dbReference type="ARBA" id="ARBA00022692"/>
    </source>
</evidence>
<protein>
    <submittedName>
        <fullName evidence="8">Mechanosensitive ion channel family protein</fullName>
    </submittedName>
</protein>
<dbReference type="InterPro" id="IPR006685">
    <property type="entry name" value="MscS_channel_2nd"/>
</dbReference>
<dbReference type="SMART" id="SM00100">
    <property type="entry name" value="cNMP"/>
    <property type="match status" value="1"/>
</dbReference>
<dbReference type="Gene3D" id="1.10.287.1260">
    <property type="match status" value="1"/>
</dbReference>
<dbReference type="CDD" id="cd00038">
    <property type="entry name" value="CAP_ED"/>
    <property type="match status" value="1"/>
</dbReference>
<feature type="domain" description="Cyclic nucleotide-binding" evidence="7">
    <location>
        <begin position="342"/>
        <end position="458"/>
    </location>
</feature>
<evidence type="ECO:0000256" key="6">
    <source>
        <dbReference type="SAM" id="Phobius"/>
    </source>
</evidence>
<evidence type="ECO:0000259" key="7">
    <source>
        <dbReference type="PROSITE" id="PS50042"/>
    </source>
</evidence>
<dbReference type="Pfam" id="PF00027">
    <property type="entry name" value="cNMP_binding"/>
    <property type="match status" value="1"/>
</dbReference>
<dbReference type="InterPro" id="IPR010920">
    <property type="entry name" value="LSM_dom_sf"/>
</dbReference>
<feature type="transmembrane region" description="Helical" evidence="6">
    <location>
        <begin position="74"/>
        <end position="98"/>
    </location>
</feature>
<evidence type="ECO:0000256" key="5">
    <source>
        <dbReference type="ARBA" id="ARBA00023136"/>
    </source>
</evidence>
<dbReference type="InterPro" id="IPR018490">
    <property type="entry name" value="cNMP-bd_dom_sf"/>
</dbReference>
<dbReference type="Pfam" id="PF00924">
    <property type="entry name" value="MS_channel_2nd"/>
    <property type="match status" value="1"/>
</dbReference>
<dbReference type="PANTHER" id="PTHR30566">
    <property type="entry name" value="YNAI-RELATED MECHANOSENSITIVE ION CHANNEL"/>
    <property type="match status" value="1"/>
</dbReference>
<feature type="transmembrane region" description="Helical" evidence="6">
    <location>
        <begin position="51"/>
        <end position="68"/>
    </location>
</feature>
<sequence length="481" mass="52145">MADIFSQPWFWPAVIVSVGLPVALIGLTELHNALARRGSRAAPIILMVRNYLVPVAAILVLMAQPGAWQGQGTWPRVVATVFGLLVIVVVINAINHLVFHRGEKGSWRDRFPTIFSDLIRFVFIIVGIALLFWWVWGTDVAGVFAALGVTSIIVGLALQNAVGSIVSGLFLIFEAPFELGDWIETSEDTGSARGQIVEVNWRAIHIDTGNGIVIMPTAELAEGSFTNLSRSPDPYAATPEVTFGTDDPPGRVREILVSVARDIPLASPDREPNAKSLAGSRFAVAIPLQNPGDHDAVIDTFLTRLWYAARRADLHLDGDMTDDWRTPARLQDALRQLAAPLSLKPGDTDALAAHTRLERYCAGESILRPGTVPVETRFILSGTVVLGIPTEDQGFVQVAQLGKDDAIGITALSRTQTISRAVATSDVDVVVFPIEVLDDIVRAHPVVARELVRESENRLQRARIALSAVGEPLPFGRQTLG</sequence>
<keyword evidence="5 6" id="KW-0472">Membrane</keyword>
<proteinExistence type="inferred from homology"/>
<evidence type="ECO:0000313" key="9">
    <source>
        <dbReference type="Proteomes" id="UP001500326"/>
    </source>
</evidence>
<name>A0ABN2S9C3_9MICO</name>